<keyword evidence="1" id="KW-0812">Transmembrane</keyword>
<dbReference type="Proteomes" id="UP000008311">
    <property type="component" value="Unassembled WGS sequence"/>
</dbReference>
<name>B9TKT3_RICCO</name>
<accession>B9TKT3</accession>
<keyword evidence="3" id="KW-1185">Reference proteome</keyword>
<evidence type="ECO:0000256" key="1">
    <source>
        <dbReference type="SAM" id="Phobius"/>
    </source>
</evidence>
<feature type="non-terminal residue" evidence="2">
    <location>
        <position position="167"/>
    </location>
</feature>
<dbReference type="AlphaFoldDB" id="B9TKT3"/>
<evidence type="ECO:0000313" key="2">
    <source>
        <dbReference type="EMBL" id="EEF23531.1"/>
    </source>
</evidence>
<sequence>MERNTGANAKHAWTTTTSGMSGVHHIIVHANVSSHTMQNSRHWQHVVCRFNYRLRDRKRAGMDRLRSDLGPQLQPTQPFMNKQILRHYCAPLAVSAALLWFYTTSYRFVIEWFWGAEILGTFAFAYIFASQIWAVFEALMTQFIYPYFYRTLSVSASDMPAKAFCHL</sequence>
<keyword evidence="1" id="KW-0472">Membrane</keyword>
<evidence type="ECO:0000313" key="3">
    <source>
        <dbReference type="Proteomes" id="UP000008311"/>
    </source>
</evidence>
<protein>
    <submittedName>
        <fullName evidence="2">Uncharacterized protein</fullName>
    </submittedName>
</protein>
<dbReference type="InParanoid" id="B9TKT3"/>
<proteinExistence type="predicted"/>
<reference evidence="3" key="1">
    <citation type="journal article" date="2010" name="Nat. Biotechnol.">
        <title>Draft genome sequence of the oilseed species Ricinus communis.</title>
        <authorList>
            <person name="Chan A.P."/>
            <person name="Crabtree J."/>
            <person name="Zhao Q."/>
            <person name="Lorenzi H."/>
            <person name="Orvis J."/>
            <person name="Puiu D."/>
            <person name="Melake-Berhan A."/>
            <person name="Jones K.M."/>
            <person name="Redman J."/>
            <person name="Chen G."/>
            <person name="Cahoon E.B."/>
            <person name="Gedil M."/>
            <person name="Stanke M."/>
            <person name="Haas B.J."/>
            <person name="Wortman J.R."/>
            <person name="Fraser-Liggett C.M."/>
            <person name="Ravel J."/>
            <person name="Rabinowicz P.D."/>
        </authorList>
    </citation>
    <scope>NUCLEOTIDE SEQUENCE [LARGE SCALE GENOMIC DNA]</scope>
    <source>
        <strain evidence="3">cv. Hale</strain>
    </source>
</reference>
<dbReference type="EMBL" id="EQ985705">
    <property type="protein sequence ID" value="EEF23531.1"/>
    <property type="molecule type" value="Genomic_DNA"/>
</dbReference>
<organism evidence="2 3">
    <name type="scientific">Ricinus communis</name>
    <name type="common">Castor bean</name>
    <dbReference type="NCBI Taxonomy" id="3988"/>
    <lineage>
        <taxon>Eukaryota</taxon>
        <taxon>Viridiplantae</taxon>
        <taxon>Streptophyta</taxon>
        <taxon>Embryophyta</taxon>
        <taxon>Tracheophyta</taxon>
        <taxon>Spermatophyta</taxon>
        <taxon>Magnoliopsida</taxon>
        <taxon>eudicotyledons</taxon>
        <taxon>Gunneridae</taxon>
        <taxon>Pentapetalae</taxon>
        <taxon>rosids</taxon>
        <taxon>fabids</taxon>
        <taxon>Malpighiales</taxon>
        <taxon>Euphorbiaceae</taxon>
        <taxon>Acalyphoideae</taxon>
        <taxon>Acalypheae</taxon>
        <taxon>Ricinus</taxon>
    </lineage>
</organism>
<keyword evidence="1" id="KW-1133">Transmembrane helix</keyword>
<feature type="transmembrane region" description="Helical" evidence="1">
    <location>
        <begin position="123"/>
        <end position="145"/>
    </location>
</feature>
<feature type="transmembrane region" description="Helical" evidence="1">
    <location>
        <begin position="84"/>
        <end position="103"/>
    </location>
</feature>
<gene>
    <name evidence="2" type="ORF">RCOM_2005760</name>
</gene>